<organism evidence="1 2">
    <name type="scientific">Thelephora ganbajun</name>
    <name type="common">Ganba fungus</name>
    <dbReference type="NCBI Taxonomy" id="370292"/>
    <lineage>
        <taxon>Eukaryota</taxon>
        <taxon>Fungi</taxon>
        <taxon>Dikarya</taxon>
        <taxon>Basidiomycota</taxon>
        <taxon>Agaricomycotina</taxon>
        <taxon>Agaricomycetes</taxon>
        <taxon>Thelephorales</taxon>
        <taxon>Thelephoraceae</taxon>
        <taxon>Thelephora</taxon>
    </lineage>
</organism>
<comment type="caution">
    <text evidence="1">The sequence shown here is derived from an EMBL/GenBank/DDBJ whole genome shotgun (WGS) entry which is preliminary data.</text>
</comment>
<protein>
    <submittedName>
        <fullName evidence="1">Kinase-like protein</fullName>
    </submittedName>
</protein>
<reference evidence="1" key="1">
    <citation type="submission" date="2019-10" db="EMBL/GenBank/DDBJ databases">
        <authorList>
            <consortium name="DOE Joint Genome Institute"/>
            <person name="Kuo A."/>
            <person name="Miyauchi S."/>
            <person name="Kiss E."/>
            <person name="Drula E."/>
            <person name="Kohler A."/>
            <person name="Sanchez-Garcia M."/>
            <person name="Andreopoulos B."/>
            <person name="Barry K.W."/>
            <person name="Bonito G."/>
            <person name="Buee M."/>
            <person name="Carver A."/>
            <person name="Chen C."/>
            <person name="Cichocki N."/>
            <person name="Clum A."/>
            <person name="Culley D."/>
            <person name="Crous P.W."/>
            <person name="Fauchery L."/>
            <person name="Girlanda M."/>
            <person name="Hayes R."/>
            <person name="Keri Z."/>
            <person name="Labutti K."/>
            <person name="Lipzen A."/>
            <person name="Lombard V."/>
            <person name="Magnuson J."/>
            <person name="Maillard F."/>
            <person name="Morin E."/>
            <person name="Murat C."/>
            <person name="Nolan M."/>
            <person name="Ohm R."/>
            <person name="Pangilinan J."/>
            <person name="Pereira M."/>
            <person name="Perotto S."/>
            <person name="Peter M."/>
            <person name="Riley R."/>
            <person name="Sitrit Y."/>
            <person name="Stielow B."/>
            <person name="Szollosi G."/>
            <person name="Zifcakova L."/>
            <person name="Stursova M."/>
            <person name="Spatafora J.W."/>
            <person name="Tedersoo L."/>
            <person name="Vaario L.-M."/>
            <person name="Yamada A."/>
            <person name="Yan M."/>
            <person name="Wang P."/>
            <person name="Xu J."/>
            <person name="Bruns T."/>
            <person name="Baldrian P."/>
            <person name="Vilgalys R."/>
            <person name="Henrissat B."/>
            <person name="Grigoriev I.V."/>
            <person name="Hibbett D."/>
            <person name="Nagy L.G."/>
            <person name="Martin F.M."/>
        </authorList>
    </citation>
    <scope>NUCLEOTIDE SEQUENCE</scope>
    <source>
        <strain evidence="1">P2</strain>
    </source>
</reference>
<gene>
    <name evidence="1" type="ORF">BDM02DRAFT_3091724</name>
</gene>
<evidence type="ECO:0000313" key="1">
    <source>
        <dbReference type="EMBL" id="KAF9651194.1"/>
    </source>
</evidence>
<reference evidence="1" key="2">
    <citation type="journal article" date="2020" name="Nat. Commun.">
        <title>Large-scale genome sequencing of mycorrhizal fungi provides insights into the early evolution of symbiotic traits.</title>
        <authorList>
            <person name="Miyauchi S."/>
            <person name="Kiss E."/>
            <person name="Kuo A."/>
            <person name="Drula E."/>
            <person name="Kohler A."/>
            <person name="Sanchez-Garcia M."/>
            <person name="Morin E."/>
            <person name="Andreopoulos B."/>
            <person name="Barry K.W."/>
            <person name="Bonito G."/>
            <person name="Buee M."/>
            <person name="Carver A."/>
            <person name="Chen C."/>
            <person name="Cichocki N."/>
            <person name="Clum A."/>
            <person name="Culley D."/>
            <person name="Crous P.W."/>
            <person name="Fauchery L."/>
            <person name="Girlanda M."/>
            <person name="Hayes R.D."/>
            <person name="Keri Z."/>
            <person name="LaButti K."/>
            <person name="Lipzen A."/>
            <person name="Lombard V."/>
            <person name="Magnuson J."/>
            <person name="Maillard F."/>
            <person name="Murat C."/>
            <person name="Nolan M."/>
            <person name="Ohm R.A."/>
            <person name="Pangilinan J."/>
            <person name="Pereira M.F."/>
            <person name="Perotto S."/>
            <person name="Peter M."/>
            <person name="Pfister S."/>
            <person name="Riley R."/>
            <person name="Sitrit Y."/>
            <person name="Stielow J.B."/>
            <person name="Szollosi G."/>
            <person name="Zifcakova L."/>
            <person name="Stursova M."/>
            <person name="Spatafora J.W."/>
            <person name="Tedersoo L."/>
            <person name="Vaario L.M."/>
            <person name="Yamada A."/>
            <person name="Yan M."/>
            <person name="Wang P."/>
            <person name="Xu J."/>
            <person name="Bruns T."/>
            <person name="Baldrian P."/>
            <person name="Vilgalys R."/>
            <person name="Dunand C."/>
            <person name="Henrissat B."/>
            <person name="Grigoriev I.V."/>
            <person name="Hibbett D."/>
            <person name="Nagy L.G."/>
            <person name="Martin F.M."/>
        </authorList>
    </citation>
    <scope>NUCLEOTIDE SEQUENCE</scope>
    <source>
        <strain evidence="1">P2</strain>
    </source>
</reference>
<evidence type="ECO:0000313" key="2">
    <source>
        <dbReference type="Proteomes" id="UP000886501"/>
    </source>
</evidence>
<dbReference type="Proteomes" id="UP000886501">
    <property type="component" value="Unassembled WGS sequence"/>
</dbReference>
<accession>A0ACB6ZNS9</accession>
<sequence length="577" mass="65257">MSDEDTLTCEPGIGTAEEEEETQVDEQVDDEDEEERTILLKPPDEQEQIAEEILDLEEAVPQLREDYKIIDRLGTGTFSSVYKAIDLWYHTKWYNYPWHNRHPPGSSARYQSEPRPKGSKAFVAIKRIYVTSGPDRIRNEISIMDDCRGCRHVSQLVTVFRHYDQIVVVMPYHKNDDFRDYYRDLPLEGIKSYLRCLFRALRDVHSRGVIHRDIKPANFLFDPRTGVGTLCDFGLACRMTEGGQKLGACLHTCASPEHPHGRVFTSSEYNRQVVRKAQKDAREKSRLPTERVGYPEKDIRPHSKANRAGTRGFRAPEVLFKCGLQSGAIDVWSAGIIFLFFLTRKFPLFQSNDDVEALMELSTIIGKKGMERTATLHSRTFSTNVPSIPAEGMAWSQFVEKLNPNLMIPRKESSHFHPHCKFSETTLVEPPLSSSPFSSHSSSMVEPAKSSYRVRERSSSPTIASEETHKAEMALALDLLEKMLNPDATRRIQPRNALNHPFVSEEAEGICDDDTFPHAFGGGVCGDLHYYDDDTGDACVQLPQEDGSIQVKRVLSGEGLAIGNSPCELHSHLHFPC</sequence>
<proteinExistence type="predicted"/>
<dbReference type="EMBL" id="MU117977">
    <property type="protein sequence ID" value="KAF9651194.1"/>
    <property type="molecule type" value="Genomic_DNA"/>
</dbReference>
<name>A0ACB6ZNS9_THEGA</name>
<keyword evidence="2" id="KW-1185">Reference proteome</keyword>